<comment type="caution">
    <text evidence="1">The sequence shown here is derived from an EMBL/GenBank/DDBJ whole genome shotgun (WGS) entry which is preliminary data.</text>
</comment>
<gene>
    <name evidence="1" type="ORF">LCGC14_0577560</name>
</gene>
<sequence>MSINGMMIHTCTIERDAQTIRGSYNTNMKSSWQPHAEDVPCRLVPQVSNVRGMGGTVGEASNVGLKESVKRVVRVILPRGLDITEQDRIVDVKFTNGVVLEPGPINILLIRPAEKRSSHHLNVIGERVF</sequence>
<organism evidence="1">
    <name type="scientific">marine sediment metagenome</name>
    <dbReference type="NCBI Taxonomy" id="412755"/>
    <lineage>
        <taxon>unclassified sequences</taxon>
        <taxon>metagenomes</taxon>
        <taxon>ecological metagenomes</taxon>
    </lineage>
</organism>
<evidence type="ECO:0000313" key="1">
    <source>
        <dbReference type="EMBL" id="KKN55913.1"/>
    </source>
</evidence>
<proteinExistence type="predicted"/>
<name>A0A0F9UQP0_9ZZZZ</name>
<protein>
    <submittedName>
        <fullName evidence="1">Uncharacterized protein</fullName>
    </submittedName>
</protein>
<reference evidence="1" key="1">
    <citation type="journal article" date="2015" name="Nature">
        <title>Complex archaea that bridge the gap between prokaryotes and eukaryotes.</title>
        <authorList>
            <person name="Spang A."/>
            <person name="Saw J.H."/>
            <person name="Jorgensen S.L."/>
            <person name="Zaremba-Niedzwiedzka K."/>
            <person name="Martijn J."/>
            <person name="Lind A.E."/>
            <person name="van Eijk R."/>
            <person name="Schleper C."/>
            <person name="Guy L."/>
            <person name="Ettema T.J."/>
        </authorList>
    </citation>
    <scope>NUCLEOTIDE SEQUENCE</scope>
</reference>
<dbReference type="EMBL" id="LAZR01000866">
    <property type="protein sequence ID" value="KKN55913.1"/>
    <property type="molecule type" value="Genomic_DNA"/>
</dbReference>
<dbReference type="AlphaFoldDB" id="A0A0F9UQP0"/>
<accession>A0A0F9UQP0</accession>